<name>A0A8H4CTG6_COLGL</name>
<dbReference type="GeneID" id="69012422"/>
<reference evidence="2" key="1">
    <citation type="journal article" date="2020" name="Phytopathology">
        <title>Genome sequence and comparative analysis of Colletotrichum gloeosporioides isolated from Liriodendron leaves.</title>
        <authorList>
            <person name="Fu F.F."/>
            <person name="Hao Z."/>
            <person name="Wang P."/>
            <person name="Lu Y."/>
            <person name="Xue L.J."/>
            <person name="Wei G."/>
            <person name="Tian Y."/>
            <person name="Baishi H."/>
            <person name="Xu H."/>
            <person name="Shi J."/>
            <person name="Cheng T."/>
            <person name="Wang G."/>
            <person name="Yi Y."/>
            <person name="Chen J."/>
        </authorList>
    </citation>
    <scope>NUCLEOTIDE SEQUENCE</scope>
    <source>
        <strain evidence="2">Lc1</strain>
    </source>
</reference>
<evidence type="ECO:0000313" key="3">
    <source>
        <dbReference type="Proteomes" id="UP000613401"/>
    </source>
</evidence>
<dbReference type="InterPro" id="IPR021054">
    <property type="entry name" value="Cell_wall_mannoprotein_1"/>
</dbReference>
<reference evidence="2" key="2">
    <citation type="submission" date="2020-03" db="EMBL/GenBank/DDBJ databases">
        <authorList>
            <person name="Fu F.-F."/>
            <person name="Chen J."/>
        </authorList>
    </citation>
    <scope>NUCLEOTIDE SEQUENCE</scope>
    <source>
        <strain evidence="2">Lc1</strain>
    </source>
</reference>
<dbReference type="AlphaFoldDB" id="A0A8H4CTG6"/>
<dbReference type="Proteomes" id="UP000613401">
    <property type="component" value="Unassembled WGS sequence"/>
</dbReference>
<keyword evidence="1" id="KW-0732">Signal</keyword>
<comment type="caution">
    <text evidence="2">The sequence shown here is derived from an EMBL/GenBank/DDBJ whole genome shotgun (WGS) entry which is preliminary data.</text>
</comment>
<proteinExistence type="predicted"/>
<evidence type="ECO:0000313" key="2">
    <source>
        <dbReference type="EMBL" id="KAF3809730.1"/>
    </source>
</evidence>
<sequence length="202" mass="21294">MHLFNVITSCAVLSTASAAVIPRILTEFEPKGGMGTLPQIIPTADTIITDLTALDKAITNLTEVLQSPSGGIIKAISDISSVISHTISIQSANRQAMLDVQELDTVFSASDCSSIINKLKNDVYPHAQTALNYLGQAKSEGLLNALASKFAVLPYLNVLSSEYDGFGSGLLKYIDAGSQAEAKSVLDNIKNLLASTISTYSG</sequence>
<keyword evidence="3" id="KW-1185">Reference proteome</keyword>
<organism evidence="2 3">
    <name type="scientific">Colletotrichum gloeosporioides</name>
    <name type="common">Anthracnose fungus</name>
    <name type="synonym">Glomerella cingulata</name>
    <dbReference type="NCBI Taxonomy" id="474922"/>
    <lineage>
        <taxon>Eukaryota</taxon>
        <taxon>Fungi</taxon>
        <taxon>Dikarya</taxon>
        <taxon>Ascomycota</taxon>
        <taxon>Pezizomycotina</taxon>
        <taxon>Sordariomycetes</taxon>
        <taxon>Hypocreomycetidae</taxon>
        <taxon>Glomerellales</taxon>
        <taxon>Glomerellaceae</taxon>
        <taxon>Colletotrichum</taxon>
        <taxon>Colletotrichum gloeosporioides species complex</taxon>
    </lineage>
</organism>
<evidence type="ECO:0000256" key="1">
    <source>
        <dbReference type="SAM" id="SignalP"/>
    </source>
</evidence>
<dbReference type="RefSeq" id="XP_045268889.1">
    <property type="nucleotide sequence ID" value="XM_045405298.1"/>
</dbReference>
<protein>
    <submittedName>
        <fullName evidence="2">Uncharacterized protein</fullName>
    </submittedName>
</protein>
<feature type="signal peptide" evidence="1">
    <location>
        <begin position="1"/>
        <end position="18"/>
    </location>
</feature>
<feature type="chain" id="PRO_5034954236" evidence="1">
    <location>
        <begin position="19"/>
        <end position="202"/>
    </location>
</feature>
<dbReference type="EMBL" id="WVTB01000015">
    <property type="protein sequence ID" value="KAF3809730.1"/>
    <property type="molecule type" value="Genomic_DNA"/>
</dbReference>
<dbReference type="Pfam" id="PF12296">
    <property type="entry name" value="HsbA"/>
    <property type="match status" value="1"/>
</dbReference>
<accession>A0A8H4CTG6</accession>
<gene>
    <name evidence="2" type="ORF">GCG54_00005271</name>
</gene>